<feature type="signal peptide" evidence="8">
    <location>
        <begin position="1"/>
        <end position="23"/>
    </location>
</feature>
<dbReference type="PANTHER" id="PTHR46206">
    <property type="entry name" value="CYTOCHROME P450"/>
    <property type="match status" value="1"/>
</dbReference>
<evidence type="ECO:0008006" key="11">
    <source>
        <dbReference type="Google" id="ProtNLM"/>
    </source>
</evidence>
<dbReference type="CDD" id="cd11041">
    <property type="entry name" value="CYP503A1-like"/>
    <property type="match status" value="1"/>
</dbReference>
<name>A0A284QN47_ARMOS</name>
<dbReference type="InterPro" id="IPR017972">
    <property type="entry name" value="Cyt_P450_CS"/>
</dbReference>
<dbReference type="InterPro" id="IPR036396">
    <property type="entry name" value="Cyt_P450_sf"/>
</dbReference>
<keyword evidence="6 7" id="KW-0349">Heme</keyword>
<dbReference type="Pfam" id="PF00067">
    <property type="entry name" value="p450"/>
    <property type="match status" value="1"/>
</dbReference>
<keyword evidence="5 6" id="KW-0408">Iron</keyword>
<dbReference type="GO" id="GO:0020037">
    <property type="term" value="F:heme binding"/>
    <property type="evidence" value="ECO:0007669"/>
    <property type="project" value="InterPro"/>
</dbReference>
<accession>A0A284QN47</accession>
<gene>
    <name evidence="9" type="ORF">ARMOST_01151</name>
</gene>
<evidence type="ECO:0000256" key="6">
    <source>
        <dbReference type="PIRSR" id="PIRSR602401-1"/>
    </source>
</evidence>
<dbReference type="Gene3D" id="1.10.630.10">
    <property type="entry name" value="Cytochrome P450"/>
    <property type="match status" value="1"/>
</dbReference>
<dbReference type="OrthoDB" id="1844152at2759"/>
<dbReference type="InterPro" id="IPR002401">
    <property type="entry name" value="Cyt_P450_E_grp-I"/>
</dbReference>
<keyword evidence="4 7" id="KW-0560">Oxidoreductase</keyword>
<reference evidence="10" key="1">
    <citation type="journal article" date="2017" name="Nat. Ecol. Evol.">
        <title>Genome expansion and lineage-specific genetic innovations in the forest pathogenic fungi Armillaria.</title>
        <authorList>
            <person name="Sipos G."/>
            <person name="Prasanna A.N."/>
            <person name="Walter M.C."/>
            <person name="O'Connor E."/>
            <person name="Balint B."/>
            <person name="Krizsan K."/>
            <person name="Kiss B."/>
            <person name="Hess J."/>
            <person name="Varga T."/>
            <person name="Slot J."/>
            <person name="Riley R."/>
            <person name="Boka B."/>
            <person name="Rigling D."/>
            <person name="Barry K."/>
            <person name="Lee J."/>
            <person name="Mihaltcheva S."/>
            <person name="LaButti K."/>
            <person name="Lipzen A."/>
            <person name="Waldron R."/>
            <person name="Moloney N.M."/>
            <person name="Sperisen C."/>
            <person name="Kredics L."/>
            <person name="Vagvoelgyi C."/>
            <person name="Patrignani A."/>
            <person name="Fitzpatrick D."/>
            <person name="Nagy I."/>
            <person name="Doyle S."/>
            <person name="Anderson J.B."/>
            <person name="Grigoriev I.V."/>
            <person name="Gueldener U."/>
            <person name="Muensterkoetter M."/>
            <person name="Nagy L.G."/>
        </authorList>
    </citation>
    <scope>NUCLEOTIDE SEQUENCE [LARGE SCALE GENOMIC DNA]</scope>
    <source>
        <strain evidence="10">C18/9</strain>
    </source>
</reference>
<evidence type="ECO:0000313" key="10">
    <source>
        <dbReference type="Proteomes" id="UP000219338"/>
    </source>
</evidence>
<comment type="similarity">
    <text evidence="2 7">Belongs to the cytochrome P450 family.</text>
</comment>
<evidence type="ECO:0000256" key="8">
    <source>
        <dbReference type="SAM" id="SignalP"/>
    </source>
</evidence>
<evidence type="ECO:0000313" key="9">
    <source>
        <dbReference type="EMBL" id="SJK97895.1"/>
    </source>
</evidence>
<feature type="chain" id="PRO_5013080464" description="Cytochrome P450" evidence="8">
    <location>
        <begin position="24"/>
        <end position="516"/>
    </location>
</feature>
<dbReference type="SUPFAM" id="SSF48264">
    <property type="entry name" value="Cytochrome P450"/>
    <property type="match status" value="1"/>
</dbReference>
<evidence type="ECO:0000256" key="1">
    <source>
        <dbReference type="ARBA" id="ARBA00001971"/>
    </source>
</evidence>
<dbReference type="GO" id="GO:0005506">
    <property type="term" value="F:iron ion binding"/>
    <property type="evidence" value="ECO:0007669"/>
    <property type="project" value="InterPro"/>
</dbReference>
<dbReference type="AlphaFoldDB" id="A0A284QN47"/>
<dbReference type="GO" id="GO:0004497">
    <property type="term" value="F:monooxygenase activity"/>
    <property type="evidence" value="ECO:0007669"/>
    <property type="project" value="UniProtKB-KW"/>
</dbReference>
<feature type="binding site" description="axial binding residue" evidence="6">
    <location>
        <position position="459"/>
    </location>
    <ligand>
        <name>heme</name>
        <dbReference type="ChEBI" id="CHEBI:30413"/>
    </ligand>
    <ligandPart>
        <name>Fe</name>
        <dbReference type="ChEBI" id="CHEBI:18248"/>
    </ligandPart>
</feature>
<organism evidence="9 10">
    <name type="scientific">Armillaria ostoyae</name>
    <name type="common">Armillaria root rot fungus</name>
    <dbReference type="NCBI Taxonomy" id="47428"/>
    <lineage>
        <taxon>Eukaryota</taxon>
        <taxon>Fungi</taxon>
        <taxon>Dikarya</taxon>
        <taxon>Basidiomycota</taxon>
        <taxon>Agaricomycotina</taxon>
        <taxon>Agaricomycetes</taxon>
        <taxon>Agaricomycetidae</taxon>
        <taxon>Agaricales</taxon>
        <taxon>Marasmiineae</taxon>
        <taxon>Physalacriaceae</taxon>
        <taxon>Armillaria</taxon>
    </lineage>
</organism>
<evidence type="ECO:0000256" key="7">
    <source>
        <dbReference type="RuleBase" id="RU000461"/>
    </source>
</evidence>
<evidence type="ECO:0000256" key="2">
    <source>
        <dbReference type="ARBA" id="ARBA00010617"/>
    </source>
</evidence>
<proteinExistence type="inferred from homology"/>
<comment type="cofactor">
    <cofactor evidence="1 6">
        <name>heme</name>
        <dbReference type="ChEBI" id="CHEBI:30413"/>
    </cofactor>
</comment>
<dbReference type="PROSITE" id="PS00086">
    <property type="entry name" value="CYTOCHROME_P450"/>
    <property type="match status" value="1"/>
</dbReference>
<dbReference type="OMA" id="WITHGNE"/>
<evidence type="ECO:0000256" key="5">
    <source>
        <dbReference type="ARBA" id="ARBA00023004"/>
    </source>
</evidence>
<dbReference type="PRINTS" id="PR00463">
    <property type="entry name" value="EP450I"/>
</dbReference>
<dbReference type="InterPro" id="IPR001128">
    <property type="entry name" value="Cyt_P450"/>
</dbReference>
<keyword evidence="3 6" id="KW-0479">Metal-binding</keyword>
<evidence type="ECO:0000256" key="4">
    <source>
        <dbReference type="ARBA" id="ARBA00023002"/>
    </source>
</evidence>
<dbReference type="EMBL" id="FUEG01000001">
    <property type="protein sequence ID" value="SJK97895.1"/>
    <property type="molecule type" value="Genomic_DNA"/>
</dbReference>
<evidence type="ECO:0000256" key="3">
    <source>
        <dbReference type="ARBA" id="ARBA00022723"/>
    </source>
</evidence>
<dbReference type="Proteomes" id="UP000219338">
    <property type="component" value="Unassembled WGS sequence"/>
</dbReference>
<dbReference type="STRING" id="47428.A0A284QN47"/>
<sequence>MAFWLSSLVCALSLVCLVKVWHAYQTYAKLKSIPSVGPSGFLSSWMGAFRFMLHGREIIEEGYSKYRGSTFKVPLIDRWMVVVSGNQQIDDIRKALPDHLSFVDEVENTLQTCYTLGSNIHHDPYHVDVVRSALTRNISACFPAVRDEIEVSFKDEIPETEGMSSASYISVLFSLFSDWTKVHAYSSILQIVCRTTNRMFVGLPLCRNPEYRALNIEHTMKVVSSAHAINLFPEFLKPLVANFFTPISGSMRKAEKYLGPIIKVRLEKENRHGKDWPGKPNDLLSWLIDSASEGERRTVRDLTSRVLALNFAAIHTTSMAFTNALYCLAAHPECAAPLREELEVVIETDGWTKQAMGKIRKMDSFLQETERIYGVGALGMGRTVRKDFVFSDGSVVPAGAHVSVAAVATHLDLNNYEDPYEFKPWRFSEMREKDGESIHHQMVTPRLDYILFGIGRTACPGRFFAVNELKTLMSRVLLNYDVQMEKSGQVPPPIWFGPSQLPNTKAEVMFRKRRLS</sequence>
<keyword evidence="10" id="KW-1185">Reference proteome</keyword>
<keyword evidence="7" id="KW-0503">Monooxygenase</keyword>
<keyword evidence="8" id="KW-0732">Signal</keyword>
<protein>
    <recommendedName>
        <fullName evidence="11">Cytochrome P450</fullName>
    </recommendedName>
</protein>
<dbReference type="GO" id="GO:0016705">
    <property type="term" value="F:oxidoreductase activity, acting on paired donors, with incorporation or reduction of molecular oxygen"/>
    <property type="evidence" value="ECO:0007669"/>
    <property type="project" value="InterPro"/>
</dbReference>